<dbReference type="Proteomes" id="UP000059074">
    <property type="component" value="Unassembled WGS sequence"/>
</dbReference>
<dbReference type="PATRIC" id="fig|121290.4.peg.714"/>
<protein>
    <submittedName>
        <fullName evidence="1">Mobile element protein</fullName>
    </submittedName>
</protein>
<comment type="caution">
    <text evidence="1">The sequence shown here is derived from an EMBL/GenBank/DDBJ whole genome shotgun (WGS) entry which is preliminary data.</text>
</comment>
<accession>A0A109BMN6</accession>
<dbReference type="EMBL" id="LMTR01000019">
    <property type="protein sequence ID" value="KWT71598.1"/>
    <property type="molecule type" value="Genomic_DNA"/>
</dbReference>
<sequence>MAHLKTALGLSERRACSIVGADRKMIRNRSRQAPDMELRGRLRALANELRRFVYRRLFILLRREGEPSGHLSALTRKSADGSKAACPTPRRRHAGTVADCCAGKRQLVVGLCA</sequence>
<keyword evidence="2" id="KW-1185">Reference proteome</keyword>
<proteinExistence type="predicted"/>
<gene>
    <name evidence="1" type="ORF">APY04_0394</name>
</gene>
<dbReference type="STRING" id="121290.APY04_0394"/>
<evidence type="ECO:0000313" key="2">
    <source>
        <dbReference type="Proteomes" id="UP000059074"/>
    </source>
</evidence>
<reference evidence="1 2" key="1">
    <citation type="submission" date="2015-10" db="EMBL/GenBank/DDBJ databases">
        <title>Transcriptomic analysis of a linuron degrading triple-species bacterial consortium.</title>
        <authorList>
            <person name="Albers P."/>
        </authorList>
    </citation>
    <scope>NUCLEOTIDE SEQUENCE [LARGE SCALE GENOMIC DNA]</scope>
    <source>
        <strain evidence="1 2">WDL6</strain>
    </source>
</reference>
<name>A0A109BMN6_HYPSL</name>
<dbReference type="AlphaFoldDB" id="A0A109BMN6"/>
<dbReference type="PANTHER" id="PTHR47515">
    <property type="entry name" value="LOW CALCIUM RESPONSE LOCUS PROTEIN T"/>
    <property type="match status" value="1"/>
</dbReference>
<organism evidence="1 2">
    <name type="scientific">Hyphomicrobium sulfonivorans</name>
    <dbReference type="NCBI Taxonomy" id="121290"/>
    <lineage>
        <taxon>Bacteria</taxon>
        <taxon>Pseudomonadati</taxon>
        <taxon>Pseudomonadota</taxon>
        <taxon>Alphaproteobacteria</taxon>
        <taxon>Hyphomicrobiales</taxon>
        <taxon>Hyphomicrobiaceae</taxon>
        <taxon>Hyphomicrobium</taxon>
    </lineage>
</organism>
<dbReference type="PANTHER" id="PTHR47515:SF1">
    <property type="entry name" value="BLR2054 PROTEIN"/>
    <property type="match status" value="1"/>
</dbReference>
<evidence type="ECO:0000313" key="1">
    <source>
        <dbReference type="EMBL" id="KWT71598.1"/>
    </source>
</evidence>